<protein>
    <submittedName>
        <fullName evidence="1">Uncharacterized protein</fullName>
    </submittedName>
</protein>
<dbReference type="EMBL" id="CP097119">
    <property type="protein sequence ID" value="USS89078.1"/>
    <property type="molecule type" value="Genomic_DNA"/>
</dbReference>
<organism evidence="1 2">
    <name type="scientific">Fructilactobacillus cliffordii</name>
    <dbReference type="NCBI Taxonomy" id="2940299"/>
    <lineage>
        <taxon>Bacteria</taxon>
        <taxon>Bacillati</taxon>
        <taxon>Bacillota</taxon>
        <taxon>Bacilli</taxon>
        <taxon>Lactobacillales</taxon>
        <taxon>Lactobacillaceae</taxon>
        <taxon>Fructilactobacillus</taxon>
    </lineage>
</organism>
<keyword evidence="2" id="KW-1185">Reference proteome</keyword>
<sequence length="145" mass="16084">MNKQQTAAALIEGFLHQKHITPTAIVDLARAYQGQYSQLPDYATTQKCLSKLFHNPVVWQPALLVIEMEHAASNFPTVLAAVPKEELWQPQLLQIAGVNGTIGISNYFEIKLNQQTLIHRYLSTPHPLVLALSAALSGQLAQWDS</sequence>
<dbReference type="Proteomes" id="UP001055911">
    <property type="component" value="Chromosome"/>
</dbReference>
<evidence type="ECO:0000313" key="1">
    <source>
        <dbReference type="EMBL" id="USS89078.1"/>
    </source>
</evidence>
<dbReference type="AlphaFoldDB" id="A0A9Q9E2Z7"/>
<dbReference type="RefSeq" id="WP_252766595.1">
    <property type="nucleotide sequence ID" value="NZ_CP097119.1"/>
</dbReference>
<reference evidence="1" key="1">
    <citation type="submission" date="2022-05" db="EMBL/GenBank/DDBJ databases">
        <authorList>
            <person name="Oliphant S.A."/>
            <person name="Watson-Haigh N.S."/>
            <person name="Sumby K.M."/>
            <person name="Gardner J.M."/>
            <person name="Jiranek V."/>
        </authorList>
    </citation>
    <scope>NUCLEOTIDE SEQUENCE</scope>
    <source>
        <strain evidence="1">KI4_B1</strain>
    </source>
</reference>
<name>A0A9Q9E2Z7_9LACO</name>
<gene>
    <name evidence="1" type="ORF">M3M40_06255</name>
</gene>
<accession>A0A9Q9E2Z7</accession>
<proteinExistence type="predicted"/>
<evidence type="ECO:0000313" key="2">
    <source>
        <dbReference type="Proteomes" id="UP001055911"/>
    </source>
</evidence>